<evidence type="ECO:0000313" key="5">
    <source>
        <dbReference type="Proteomes" id="UP000232638"/>
    </source>
</evidence>
<dbReference type="PANTHER" id="PTHR38690">
    <property type="entry name" value="PROTEASE-RELATED"/>
    <property type="match status" value="1"/>
</dbReference>
<reference evidence="4 5" key="1">
    <citation type="submission" date="2017-03" db="EMBL/GenBank/DDBJ databases">
        <title>Complete genome sequence of Candidatus 'Thiodictyon syntrophicum' sp. nov. strain Cad16T, a photolithoautotroph purple sulfur bacterium isolated from an alpine meromictic lake.</title>
        <authorList>
            <person name="Luedin S.M."/>
            <person name="Pothier J.F."/>
            <person name="Danza F."/>
            <person name="Storelli N."/>
            <person name="Wittwer M."/>
            <person name="Tonolla M."/>
        </authorList>
    </citation>
    <scope>NUCLEOTIDE SEQUENCE [LARGE SCALE GENOMIC DNA]</scope>
    <source>
        <strain evidence="4 5">Cad16T</strain>
    </source>
</reference>
<keyword evidence="2" id="KW-0812">Transmembrane</keyword>
<dbReference type="NCBIfam" id="TIGR02099">
    <property type="entry name" value="YhdP family protein"/>
    <property type="match status" value="1"/>
</dbReference>
<accession>A0A2K8U4I8</accession>
<feature type="region of interest" description="Disordered" evidence="1">
    <location>
        <begin position="1370"/>
        <end position="1410"/>
    </location>
</feature>
<organism evidence="4 5">
    <name type="scientific">Candidatus Thiodictyon syntrophicum</name>
    <dbReference type="NCBI Taxonomy" id="1166950"/>
    <lineage>
        <taxon>Bacteria</taxon>
        <taxon>Pseudomonadati</taxon>
        <taxon>Pseudomonadota</taxon>
        <taxon>Gammaproteobacteria</taxon>
        <taxon>Chromatiales</taxon>
        <taxon>Chromatiaceae</taxon>
        <taxon>Thiodictyon</taxon>
    </lineage>
</organism>
<dbReference type="PANTHER" id="PTHR38690:SF1">
    <property type="entry name" value="PROTEASE"/>
    <property type="match status" value="1"/>
</dbReference>
<keyword evidence="5" id="KW-1185">Reference proteome</keyword>
<feature type="domain" description="YhdP central" evidence="3">
    <location>
        <begin position="35"/>
        <end position="1363"/>
    </location>
</feature>
<gene>
    <name evidence="4" type="ORF">THSYN_05565</name>
</gene>
<evidence type="ECO:0000256" key="1">
    <source>
        <dbReference type="SAM" id="MobiDB-lite"/>
    </source>
</evidence>
<evidence type="ECO:0000313" key="4">
    <source>
        <dbReference type="EMBL" id="AUB80467.1"/>
    </source>
</evidence>
<protein>
    <submittedName>
        <fullName evidence="4">TIGR02099 family protein</fullName>
    </submittedName>
</protein>
<keyword evidence="2" id="KW-1133">Transmembrane helix</keyword>
<evidence type="ECO:0000259" key="3">
    <source>
        <dbReference type="Pfam" id="PF13116"/>
    </source>
</evidence>
<dbReference type="InterPro" id="IPR011836">
    <property type="entry name" value="YhdP"/>
</dbReference>
<evidence type="ECO:0000256" key="2">
    <source>
        <dbReference type="SAM" id="Phobius"/>
    </source>
</evidence>
<dbReference type="KEGG" id="tsy:THSYN_05565"/>
<dbReference type="Proteomes" id="UP000232638">
    <property type="component" value="Chromosome"/>
</dbReference>
<name>A0A2K8U4I8_9GAMM</name>
<dbReference type="Pfam" id="PF13116">
    <property type="entry name" value="YhdP"/>
    <property type="match status" value="1"/>
</dbReference>
<sequence>MPRPALRDQQDEDVALQAIQNHVNPVNPVHFPIAMKLLTRRLFAWLLRLGLLGLILLAVLMTVLRLALPVADRYRDELTRALSGQLHYPLQVATLRLRLAGWSPRLVLDNVVISCPQTGADLLRLDALELDLDPIASLVAWQPRLRSLTLVGAHLAVHRALDGRLSLVGLGALRPDDPDALRVFLSQGQLNLTGGDILIIDDAAGGAVVRLTQVRLRLHNDGPLHQFELFAHPVPAATPTPTPTPTPAAPDDTRLRVLADLRGDAADTRQWGGQVYLSLNGADLAPLVPWTLLDPDLLRSRSVHLESWNQVEQGVLRESLNRVGMRAVTLRLPGGGAATGGAGRPATAPAAAPATAATAALSLDRLDGLVRVTPQDGGWRLQAAELGLAVDGAGFPDLELDLRLSADRRPRALAFGSAGFDLQAVTGPLLRAWPRSLAAPGPLDPTLLAALNPRGRVERLAALVLMPPAGAPTWQVAAQVRGLALERHAPLPGLTGLDAQLRADQDGGLMTLGSAGLQLDLRPLFDPPLRLERLGGELAWVRDPTGAWRLTGTHLTLANPDLTGQARFTLVLPGPADTASDGPVIDLRASIQDANVAATRRYLPVGVLHPQLIDWLTRALVSGTVTRGDLVLRGPLKHYPFRAQEGIFELLLNYRTMVLDYLPDWPPITAATGHLRFLDEGLEIQLDRGRIYETTLSQGRAGIPDLWHPRRLAIHAQGSGPFADGLKVLTDTPLAQHLGPLGRSLEVTGHSQLALDLEVPLEPGGTLGLDGRLSWPAPAGLTLRGTPVQLTGLAGDLRFTLDSVSAPAIRAKLWGRPLTLAISTSNPGDPESAATRIQARARMPAALLAARFPSPFWRLASGDLDWDLGIEVRNTDVKTAALPLGFTLRSDLRGLTLDLPAPLGKTAAPPRPLELTGALVPGRRLSITGRMEPLAWDLNLDLAGPRPRLEGARVTLGEARATPPTAPGLVIDGALPAFDLPAWSDWWERVAVRLGAGAGPPGAPGDTLGPVSTDLRIGRLDLGGATLTEARVQAAPTDSGGWDLRVASRELAGQVRLPGRGAPASPLDLNLERLDLKALVPVADDPDAAPAPAPARAAPARRPPSLDLRVADLRWGAAGLGRLGLEVRSDTAGVRVPRINLEGPGDTRLTGDADWLAAPGGGRGRLALDLKSADTGPLLRALDYAPLLSRAPVDARLRLTWPGGFAAFALRRATGRIELNVGPGRLLDVDPGMGRVLGFLNLGELRRRLSLDFTDLYEQGFGFERITGRIAVGSGQARLQTFEIAGPSSDIRVSGFADLRTRTYDQTVTVVPSIGTSVALASGVAGGPVVGAAVYLVDRLSGGALDRLASYQYRMTGPWTKPELTRLGWEPFAGGARSGAGQGRGTGGTPPGGQAAPAPRRPGGDNLFLD</sequence>
<feature type="compositionally biased region" description="Gly residues" evidence="1">
    <location>
        <begin position="1376"/>
        <end position="1391"/>
    </location>
</feature>
<dbReference type="EMBL" id="CP020370">
    <property type="protein sequence ID" value="AUB80467.1"/>
    <property type="molecule type" value="Genomic_DNA"/>
</dbReference>
<proteinExistence type="predicted"/>
<keyword evidence="2" id="KW-0472">Membrane</keyword>
<feature type="transmembrane region" description="Helical" evidence="2">
    <location>
        <begin position="45"/>
        <end position="68"/>
    </location>
</feature>
<dbReference type="InterPro" id="IPR025263">
    <property type="entry name" value="YhdP_central"/>
</dbReference>